<name>U9TR98_RHIID</name>
<protein>
    <submittedName>
        <fullName evidence="1">Uncharacterized protein</fullName>
    </submittedName>
</protein>
<sequence>MILFGCRITYDKFNNIEEIGEGYFVKYLAIWNEGPLYYDYNKYEYLRLQNKEVALLETRNITDESLKNDQNLTRIITGYNKDSRLTLLEQVLILQYSEKNIFSSKFR</sequence>
<proteinExistence type="predicted"/>
<dbReference type="HOGENOM" id="CLU_2211338_0_0_1"/>
<accession>U9TR98</accession>
<dbReference type="EMBL" id="KI286836">
    <property type="protein sequence ID" value="ESA10684.1"/>
    <property type="molecule type" value="Genomic_DNA"/>
</dbReference>
<evidence type="ECO:0000313" key="1">
    <source>
        <dbReference type="EMBL" id="ESA10684.1"/>
    </source>
</evidence>
<reference evidence="1" key="1">
    <citation type="submission" date="2013-07" db="EMBL/GenBank/DDBJ databases">
        <title>The genome of an arbuscular mycorrhizal fungus provides insights into the evolution of the oldest plant symbiosis.</title>
        <authorList>
            <consortium name="DOE Joint Genome Institute"/>
            <person name="Tisserant E."/>
            <person name="Malbreil M."/>
            <person name="Kuo A."/>
            <person name="Kohler A."/>
            <person name="Symeonidi A."/>
            <person name="Balestrini R."/>
            <person name="Charron P."/>
            <person name="Duensing N."/>
            <person name="Frei-dit-Frey N."/>
            <person name="Gianinazzi-Pearson V."/>
            <person name="Gilbert B."/>
            <person name="Handa Y."/>
            <person name="Hijri M."/>
            <person name="Kaul R."/>
            <person name="Kawaguchi M."/>
            <person name="Krajinski F."/>
            <person name="Lammers P."/>
            <person name="Lapierre D."/>
            <person name="Masclaux F.G."/>
            <person name="Murat C."/>
            <person name="Morin E."/>
            <person name="Ndikumana S."/>
            <person name="Pagni M."/>
            <person name="Petitpierre D."/>
            <person name="Requena N."/>
            <person name="Rosikiewicz P."/>
            <person name="Riley R."/>
            <person name="Saito K."/>
            <person name="San Clemente H."/>
            <person name="Shapiro H."/>
            <person name="van Tuinen D."/>
            <person name="Becard G."/>
            <person name="Bonfante P."/>
            <person name="Paszkowski U."/>
            <person name="Shachar-Hill Y."/>
            <person name="Young J.P."/>
            <person name="Sanders I.R."/>
            <person name="Henrissat B."/>
            <person name="Rensing S.A."/>
            <person name="Grigoriev I.V."/>
            <person name="Corradi N."/>
            <person name="Roux C."/>
            <person name="Martin F."/>
        </authorList>
    </citation>
    <scope>NUCLEOTIDE SEQUENCE</scope>
    <source>
        <strain evidence="1">DAOM 197198</strain>
    </source>
</reference>
<gene>
    <name evidence="1" type="ORF">GLOINDRAFT_29167</name>
</gene>
<dbReference type="AlphaFoldDB" id="U9TR98"/>
<organism evidence="1">
    <name type="scientific">Rhizophagus irregularis (strain DAOM 181602 / DAOM 197198 / MUCL 43194)</name>
    <name type="common">Arbuscular mycorrhizal fungus</name>
    <name type="synonym">Glomus intraradices</name>
    <dbReference type="NCBI Taxonomy" id="747089"/>
    <lineage>
        <taxon>Eukaryota</taxon>
        <taxon>Fungi</taxon>
        <taxon>Fungi incertae sedis</taxon>
        <taxon>Mucoromycota</taxon>
        <taxon>Glomeromycotina</taxon>
        <taxon>Glomeromycetes</taxon>
        <taxon>Glomerales</taxon>
        <taxon>Glomeraceae</taxon>
        <taxon>Rhizophagus</taxon>
    </lineage>
</organism>